<dbReference type="Proteomes" id="UP000639772">
    <property type="component" value="Unassembled WGS sequence"/>
</dbReference>
<dbReference type="AlphaFoldDB" id="A0A835P4N8"/>
<gene>
    <name evidence="1" type="ORF">HPP92_029167</name>
</gene>
<evidence type="ECO:0000313" key="1">
    <source>
        <dbReference type="EMBL" id="KAG0445783.1"/>
    </source>
</evidence>
<comment type="caution">
    <text evidence="1">The sequence shown here is derived from an EMBL/GenBank/DDBJ whole genome shotgun (WGS) entry which is preliminary data.</text>
</comment>
<name>A0A835P4N8_VANPL</name>
<dbReference type="EMBL" id="JADCNM010000655">
    <property type="protein sequence ID" value="KAG0445783.1"/>
    <property type="molecule type" value="Genomic_DNA"/>
</dbReference>
<proteinExistence type="predicted"/>
<sequence>MPSAARGAARPGRLQGLRACPPAECSWARRSTSTTAAFAGNVQIERSPPLGFHATAPPSCTEAHPPQLPLYRGHRRACLPRHCFTHRGRSRHDPGRLVRGCWRISLLRPANRRRCSCPSVAKLLTAWCSGELFQKEPH</sequence>
<accession>A0A835P4N8</accession>
<reference evidence="1 2" key="1">
    <citation type="journal article" date="2020" name="Nat. Food">
        <title>A phased Vanilla planifolia genome enables genetic improvement of flavour and production.</title>
        <authorList>
            <person name="Hasing T."/>
            <person name="Tang H."/>
            <person name="Brym M."/>
            <person name="Khazi F."/>
            <person name="Huang T."/>
            <person name="Chambers A.H."/>
        </authorList>
    </citation>
    <scope>NUCLEOTIDE SEQUENCE [LARGE SCALE GENOMIC DNA]</scope>
    <source>
        <tissue evidence="1">Leaf</tissue>
    </source>
</reference>
<evidence type="ECO:0000313" key="2">
    <source>
        <dbReference type="Proteomes" id="UP000639772"/>
    </source>
</evidence>
<protein>
    <submittedName>
        <fullName evidence="1">Uncharacterized protein</fullName>
    </submittedName>
</protein>
<organism evidence="1 2">
    <name type="scientific">Vanilla planifolia</name>
    <name type="common">Vanilla</name>
    <dbReference type="NCBI Taxonomy" id="51239"/>
    <lineage>
        <taxon>Eukaryota</taxon>
        <taxon>Viridiplantae</taxon>
        <taxon>Streptophyta</taxon>
        <taxon>Embryophyta</taxon>
        <taxon>Tracheophyta</taxon>
        <taxon>Spermatophyta</taxon>
        <taxon>Magnoliopsida</taxon>
        <taxon>Liliopsida</taxon>
        <taxon>Asparagales</taxon>
        <taxon>Orchidaceae</taxon>
        <taxon>Vanilloideae</taxon>
        <taxon>Vanilleae</taxon>
        <taxon>Vanilla</taxon>
    </lineage>
</organism>